<dbReference type="EMBL" id="KN668569">
    <property type="protein sequence ID" value="KHN05277.1"/>
    <property type="molecule type" value="Genomic_DNA"/>
</dbReference>
<accession>A0A0B2PCD6</accession>
<proteinExistence type="predicted"/>
<dbReference type="Proteomes" id="UP000053555">
    <property type="component" value="Unassembled WGS sequence"/>
</dbReference>
<dbReference type="AlphaFoldDB" id="A0A0B2PCD6"/>
<evidence type="ECO:0000313" key="1">
    <source>
        <dbReference type="EMBL" id="KHN05277.1"/>
    </source>
</evidence>
<protein>
    <submittedName>
        <fullName evidence="1">Uncharacterized protein</fullName>
    </submittedName>
</protein>
<sequence length="123" mass="14554">MIGKFFLLFLSMNLFQYKNHNTEIRMRISASISIHTQHTPLPLLRTTPHTQNTTHAHVVDEWRQQKTYIHHSQDQLTFVLGTIRFKFFALRRATQGSGMYYTPFGVLIFGGEKVQETQWEKER</sequence>
<gene>
    <name evidence="1" type="ORF">glysoja_039987</name>
</gene>
<reference evidence="1" key="1">
    <citation type="submission" date="2014-07" db="EMBL/GenBank/DDBJ databases">
        <title>Identification of a novel salt tolerance gene in wild soybean by whole-genome sequencing.</title>
        <authorList>
            <person name="Lam H.-M."/>
            <person name="Qi X."/>
            <person name="Li M.-W."/>
            <person name="Liu X."/>
            <person name="Xie M."/>
            <person name="Ni M."/>
            <person name="Xu X."/>
        </authorList>
    </citation>
    <scope>NUCLEOTIDE SEQUENCE [LARGE SCALE GENOMIC DNA]</scope>
    <source>
        <tissue evidence="1">Root</tissue>
    </source>
</reference>
<name>A0A0B2PCD6_GLYSO</name>
<organism evidence="1">
    <name type="scientific">Glycine soja</name>
    <name type="common">Wild soybean</name>
    <dbReference type="NCBI Taxonomy" id="3848"/>
    <lineage>
        <taxon>Eukaryota</taxon>
        <taxon>Viridiplantae</taxon>
        <taxon>Streptophyta</taxon>
        <taxon>Embryophyta</taxon>
        <taxon>Tracheophyta</taxon>
        <taxon>Spermatophyta</taxon>
        <taxon>Magnoliopsida</taxon>
        <taxon>eudicotyledons</taxon>
        <taxon>Gunneridae</taxon>
        <taxon>Pentapetalae</taxon>
        <taxon>rosids</taxon>
        <taxon>fabids</taxon>
        <taxon>Fabales</taxon>
        <taxon>Fabaceae</taxon>
        <taxon>Papilionoideae</taxon>
        <taxon>50 kb inversion clade</taxon>
        <taxon>NPAAA clade</taxon>
        <taxon>indigoferoid/millettioid clade</taxon>
        <taxon>Phaseoleae</taxon>
        <taxon>Glycine</taxon>
        <taxon>Glycine subgen. Soja</taxon>
    </lineage>
</organism>